<dbReference type="Proteomes" id="UP000024635">
    <property type="component" value="Unassembled WGS sequence"/>
</dbReference>
<sequence length="112" mass="12633">MWFFRDEAAPDAEDVVAEEIVVEAPFHNSLSPECSAASLCNAARLGERSSIHWLRRDVYCRSGEKGPTQKAPTQQVVGWRRLYDHIFGKQLVRIKASLTKTTVLTTRIRGFG</sequence>
<organism evidence="1 2">
    <name type="scientific">Ancylostoma ceylanicum</name>
    <dbReference type="NCBI Taxonomy" id="53326"/>
    <lineage>
        <taxon>Eukaryota</taxon>
        <taxon>Metazoa</taxon>
        <taxon>Ecdysozoa</taxon>
        <taxon>Nematoda</taxon>
        <taxon>Chromadorea</taxon>
        <taxon>Rhabditida</taxon>
        <taxon>Rhabditina</taxon>
        <taxon>Rhabditomorpha</taxon>
        <taxon>Strongyloidea</taxon>
        <taxon>Ancylostomatidae</taxon>
        <taxon>Ancylostomatinae</taxon>
        <taxon>Ancylostoma</taxon>
    </lineage>
</organism>
<protein>
    <submittedName>
        <fullName evidence="1">Uncharacterized protein</fullName>
    </submittedName>
</protein>
<gene>
    <name evidence="1" type="primary">Acey_s0239.g3330</name>
    <name evidence="1" type="ORF">Y032_0239g3330</name>
</gene>
<reference evidence="2" key="1">
    <citation type="journal article" date="2015" name="Nat. Genet.">
        <title>The genome and transcriptome of the zoonotic hookworm Ancylostoma ceylanicum identify infection-specific gene families.</title>
        <authorList>
            <person name="Schwarz E.M."/>
            <person name="Hu Y."/>
            <person name="Antoshechkin I."/>
            <person name="Miller M.M."/>
            <person name="Sternberg P.W."/>
            <person name="Aroian R.V."/>
        </authorList>
    </citation>
    <scope>NUCLEOTIDE SEQUENCE</scope>
    <source>
        <strain evidence="2">HY135</strain>
    </source>
</reference>
<accession>A0A016SF88</accession>
<dbReference type="AlphaFoldDB" id="A0A016SF88"/>
<name>A0A016SF88_9BILA</name>
<dbReference type="EMBL" id="JARK01001575">
    <property type="protein sequence ID" value="EYB88959.1"/>
    <property type="molecule type" value="Genomic_DNA"/>
</dbReference>
<proteinExistence type="predicted"/>
<keyword evidence="2" id="KW-1185">Reference proteome</keyword>
<evidence type="ECO:0000313" key="2">
    <source>
        <dbReference type="Proteomes" id="UP000024635"/>
    </source>
</evidence>
<comment type="caution">
    <text evidence="1">The sequence shown here is derived from an EMBL/GenBank/DDBJ whole genome shotgun (WGS) entry which is preliminary data.</text>
</comment>
<evidence type="ECO:0000313" key="1">
    <source>
        <dbReference type="EMBL" id="EYB88959.1"/>
    </source>
</evidence>